<dbReference type="AlphaFoldDB" id="A0A4R1BE65"/>
<feature type="region of interest" description="Disordered" evidence="2">
    <location>
        <begin position="56"/>
        <end position="88"/>
    </location>
</feature>
<feature type="domain" description="DUF4124" evidence="4">
    <location>
        <begin position="16"/>
        <end position="50"/>
    </location>
</feature>
<accession>A0A4R1BE65</accession>
<keyword evidence="1" id="KW-0175">Coiled coil</keyword>
<evidence type="ECO:0000256" key="1">
    <source>
        <dbReference type="SAM" id="Coils"/>
    </source>
</evidence>
<organism evidence="5 6">
    <name type="scientific">Parasulfuritortus cantonensis</name>
    <dbReference type="NCBI Taxonomy" id="2528202"/>
    <lineage>
        <taxon>Bacteria</taxon>
        <taxon>Pseudomonadati</taxon>
        <taxon>Pseudomonadota</taxon>
        <taxon>Betaproteobacteria</taxon>
        <taxon>Nitrosomonadales</taxon>
        <taxon>Thiobacillaceae</taxon>
        <taxon>Parasulfuritortus</taxon>
    </lineage>
</organism>
<protein>
    <submittedName>
        <fullName evidence="5">DUF4124 domain-containing protein</fullName>
    </submittedName>
</protein>
<evidence type="ECO:0000313" key="6">
    <source>
        <dbReference type="Proteomes" id="UP000295443"/>
    </source>
</evidence>
<comment type="caution">
    <text evidence="5">The sequence shown here is derived from an EMBL/GenBank/DDBJ whole genome shotgun (WGS) entry which is preliminary data.</text>
</comment>
<dbReference type="Proteomes" id="UP000295443">
    <property type="component" value="Unassembled WGS sequence"/>
</dbReference>
<feature type="coiled-coil region" evidence="1">
    <location>
        <begin position="100"/>
        <end position="145"/>
    </location>
</feature>
<dbReference type="InterPro" id="IPR025392">
    <property type="entry name" value="DUF4124"/>
</dbReference>
<dbReference type="Pfam" id="PF13511">
    <property type="entry name" value="DUF4124"/>
    <property type="match status" value="1"/>
</dbReference>
<proteinExistence type="predicted"/>
<keyword evidence="3" id="KW-0732">Signal</keyword>
<dbReference type="OrthoDB" id="8547929at2"/>
<dbReference type="EMBL" id="SJZB01000027">
    <property type="protein sequence ID" value="TCJ15436.1"/>
    <property type="molecule type" value="Genomic_DNA"/>
</dbReference>
<keyword evidence="6" id="KW-1185">Reference proteome</keyword>
<evidence type="ECO:0000259" key="4">
    <source>
        <dbReference type="Pfam" id="PF13511"/>
    </source>
</evidence>
<feature type="chain" id="PRO_5020493261" evidence="3">
    <location>
        <begin position="28"/>
        <end position="150"/>
    </location>
</feature>
<name>A0A4R1BE65_9PROT</name>
<gene>
    <name evidence="5" type="ORF">EZJ19_07440</name>
</gene>
<feature type="signal peptide" evidence="3">
    <location>
        <begin position="1"/>
        <end position="27"/>
    </location>
</feature>
<evidence type="ECO:0000256" key="3">
    <source>
        <dbReference type="SAM" id="SignalP"/>
    </source>
</evidence>
<evidence type="ECO:0000313" key="5">
    <source>
        <dbReference type="EMBL" id="TCJ15436.1"/>
    </source>
</evidence>
<evidence type="ECO:0000256" key="2">
    <source>
        <dbReference type="SAM" id="MobiDB-lite"/>
    </source>
</evidence>
<reference evidence="5 6" key="1">
    <citation type="submission" date="2019-03" db="EMBL/GenBank/DDBJ databases">
        <title>Genome sequence of Thiobacillaceae bacterium LSR1, a sulfur-oxidizing bacterium isolated from freshwater sediment.</title>
        <authorList>
            <person name="Li S."/>
        </authorList>
    </citation>
    <scope>NUCLEOTIDE SEQUENCE [LARGE SCALE GENOMIC DNA]</scope>
    <source>
        <strain evidence="5 6">LSR1</strain>
    </source>
</reference>
<feature type="compositionally biased region" description="Basic and acidic residues" evidence="2">
    <location>
        <begin position="78"/>
        <end position="88"/>
    </location>
</feature>
<sequence length="150" mass="17049">MYIPYTRDMRQACLALLLACVAQSAPAAVYKYVDADGNVTFSDHYRPGAVKFLDTRDGGTIRSTPRKRGGVETPADFPRVDARTQSRRDDVRRSLLLDERKNEENALAAVRSQIDNGKARTVAEREKLDESRRLHEKNIEMLDKELARIK</sequence>